<feature type="domain" description="HTH crp-type" evidence="5">
    <location>
        <begin position="149"/>
        <end position="217"/>
    </location>
</feature>
<dbReference type="Proteomes" id="UP000220840">
    <property type="component" value="Unassembled WGS sequence"/>
</dbReference>
<dbReference type="PROSITE" id="PS50042">
    <property type="entry name" value="CNMP_BINDING_3"/>
    <property type="match status" value="1"/>
</dbReference>
<dbReference type="Pfam" id="PF00027">
    <property type="entry name" value="cNMP_binding"/>
    <property type="match status" value="1"/>
</dbReference>
<organism evidence="6 7">
    <name type="scientific">Clostridium neonatale</name>
    <dbReference type="NCBI Taxonomy" id="137838"/>
    <lineage>
        <taxon>Bacteria</taxon>
        <taxon>Bacillati</taxon>
        <taxon>Bacillota</taxon>
        <taxon>Clostridia</taxon>
        <taxon>Eubacteriales</taxon>
        <taxon>Clostridiaceae</taxon>
        <taxon>Clostridium</taxon>
    </lineage>
</organism>
<dbReference type="Pfam" id="PF13545">
    <property type="entry name" value="HTH_Crp_2"/>
    <property type="match status" value="1"/>
</dbReference>
<dbReference type="OrthoDB" id="581021at2"/>
<protein>
    <recommendedName>
        <fullName evidence="8">Regulatory protein YeiL</fullName>
    </recommendedName>
</protein>
<evidence type="ECO:0000313" key="6">
    <source>
        <dbReference type="EMBL" id="PEG31476.1"/>
    </source>
</evidence>
<dbReference type="SUPFAM" id="SSF46785">
    <property type="entry name" value="Winged helix' DNA-binding domain"/>
    <property type="match status" value="1"/>
</dbReference>
<accession>A0A2A7MIH3</accession>
<dbReference type="PROSITE" id="PS51063">
    <property type="entry name" value="HTH_CRP_2"/>
    <property type="match status" value="1"/>
</dbReference>
<gene>
    <name evidence="6" type="ORF">CQ394_07155</name>
</gene>
<keyword evidence="3" id="KW-0804">Transcription</keyword>
<comment type="caution">
    <text evidence="6">The sequence shown here is derived from an EMBL/GenBank/DDBJ whole genome shotgun (WGS) entry which is preliminary data.</text>
</comment>
<dbReference type="InterPro" id="IPR018490">
    <property type="entry name" value="cNMP-bd_dom_sf"/>
</dbReference>
<dbReference type="EMBL" id="PDCJ01000001">
    <property type="protein sequence ID" value="PEG31476.1"/>
    <property type="molecule type" value="Genomic_DNA"/>
</dbReference>
<evidence type="ECO:0000259" key="5">
    <source>
        <dbReference type="PROSITE" id="PS51063"/>
    </source>
</evidence>
<keyword evidence="2" id="KW-0238">DNA-binding</keyword>
<dbReference type="InterPro" id="IPR000595">
    <property type="entry name" value="cNMP-bd_dom"/>
</dbReference>
<name>A0A2A7MIH3_9CLOT</name>
<dbReference type="GO" id="GO:0003677">
    <property type="term" value="F:DNA binding"/>
    <property type="evidence" value="ECO:0007669"/>
    <property type="project" value="UniProtKB-KW"/>
</dbReference>
<dbReference type="SUPFAM" id="SSF51206">
    <property type="entry name" value="cAMP-binding domain-like"/>
    <property type="match status" value="1"/>
</dbReference>
<proteinExistence type="predicted"/>
<keyword evidence="1" id="KW-0805">Transcription regulation</keyword>
<keyword evidence="7" id="KW-1185">Reference proteome</keyword>
<evidence type="ECO:0000313" key="7">
    <source>
        <dbReference type="Proteomes" id="UP000220840"/>
    </source>
</evidence>
<evidence type="ECO:0008006" key="8">
    <source>
        <dbReference type="Google" id="ProtNLM"/>
    </source>
</evidence>
<dbReference type="GO" id="GO:0006355">
    <property type="term" value="P:regulation of DNA-templated transcription"/>
    <property type="evidence" value="ECO:0007669"/>
    <property type="project" value="InterPro"/>
</dbReference>
<dbReference type="STRING" id="137838.GCA_001458595_02901"/>
<dbReference type="CDD" id="cd00038">
    <property type="entry name" value="CAP_ED"/>
    <property type="match status" value="1"/>
</dbReference>
<evidence type="ECO:0000256" key="3">
    <source>
        <dbReference type="ARBA" id="ARBA00023163"/>
    </source>
</evidence>
<dbReference type="InterPro" id="IPR012318">
    <property type="entry name" value="HTH_CRP"/>
</dbReference>
<feature type="domain" description="Cyclic nucleotide-binding" evidence="4">
    <location>
        <begin position="15"/>
        <end position="109"/>
    </location>
</feature>
<dbReference type="Gene3D" id="2.60.120.10">
    <property type="entry name" value="Jelly Rolls"/>
    <property type="match status" value="1"/>
</dbReference>
<evidence type="ECO:0000256" key="2">
    <source>
        <dbReference type="ARBA" id="ARBA00023125"/>
    </source>
</evidence>
<dbReference type="AlphaFoldDB" id="A0A2A7MIH3"/>
<evidence type="ECO:0000256" key="1">
    <source>
        <dbReference type="ARBA" id="ARBA00023015"/>
    </source>
</evidence>
<dbReference type="InterPro" id="IPR014710">
    <property type="entry name" value="RmlC-like_jellyroll"/>
</dbReference>
<dbReference type="InterPro" id="IPR036390">
    <property type="entry name" value="WH_DNA-bd_sf"/>
</dbReference>
<evidence type="ECO:0000259" key="4">
    <source>
        <dbReference type="PROSITE" id="PS50042"/>
    </source>
</evidence>
<sequence length="228" mass="26569">MKKIENIKLLENFIIQYKINELFTEDMTEYMSLYMWNKNEYICKEGGELNNIFFLVRGKAKVSKNLANGKSLLISFYKPFRIIGDIEFVRDNIADCSVQTIKDTYAIGIHFDVARAKLSKDSKFLLFICKYLSEKLSDSSNNNSITILCSLESRLASYIYAFVSEENYEEFAFEESYSEIAELLGTSYRHLNRTLNKLCVDNVLQKDGKKYIIKDIKRLKCLSGDLYR</sequence>
<reference evidence="6 7" key="1">
    <citation type="submission" date="2017-10" db="EMBL/GenBank/DDBJ databases">
        <title>Effective Description of Clostridium neonatale sp. nov. linked to necrotizing enterocolitis in neonates and a clarification of species assignable to the genus Clostridium (Prazmowski 1880) emend. Lawson and Rainey 2016.</title>
        <authorList>
            <person name="Bernard K."/>
            <person name="Burdz T."/>
            <person name="Wiebe D."/>
            <person name="Balcewich B."/>
            <person name="Alfa M."/>
            <person name="Bernier A.-M."/>
        </authorList>
    </citation>
    <scope>NUCLEOTIDE SEQUENCE [LARGE SCALE GENOMIC DNA]</scope>
    <source>
        <strain evidence="6 7">LCDC99A005</strain>
    </source>
</reference>
<dbReference type="RefSeq" id="WP_058295631.1">
    <property type="nucleotide sequence ID" value="NZ_CAKJVF010000276.1"/>
</dbReference>